<protein>
    <recommendedName>
        <fullName evidence="2">Musculoskeletal embryonic nuclear protein 1</fullName>
    </recommendedName>
</protein>
<keyword evidence="3" id="KW-0539">Nucleus</keyword>
<dbReference type="Proteomes" id="UP000261620">
    <property type="component" value="Unplaced"/>
</dbReference>
<reference evidence="6" key="1">
    <citation type="submission" date="2025-08" db="UniProtKB">
        <authorList>
            <consortium name="Ensembl"/>
        </authorList>
    </citation>
    <scope>IDENTIFICATION</scope>
</reference>
<feature type="region of interest" description="Disordered" evidence="5">
    <location>
        <begin position="51"/>
        <end position="78"/>
    </location>
</feature>
<name>A0A3Q3XIC0_MOLML</name>
<evidence type="ECO:0000256" key="2">
    <source>
        <dbReference type="ARBA" id="ARBA00018401"/>
    </source>
</evidence>
<dbReference type="GO" id="GO:0035988">
    <property type="term" value="P:chondrocyte proliferation"/>
    <property type="evidence" value="ECO:0007669"/>
    <property type="project" value="InterPro"/>
</dbReference>
<dbReference type="GO" id="GO:0002062">
    <property type="term" value="P:chondrocyte differentiation"/>
    <property type="evidence" value="ECO:0007669"/>
    <property type="project" value="InterPro"/>
</dbReference>
<organism evidence="6 7">
    <name type="scientific">Mola mola</name>
    <name type="common">Ocean sunfish</name>
    <name type="synonym">Tetraodon mola</name>
    <dbReference type="NCBI Taxonomy" id="94237"/>
    <lineage>
        <taxon>Eukaryota</taxon>
        <taxon>Metazoa</taxon>
        <taxon>Chordata</taxon>
        <taxon>Craniata</taxon>
        <taxon>Vertebrata</taxon>
        <taxon>Euteleostomi</taxon>
        <taxon>Actinopterygii</taxon>
        <taxon>Neopterygii</taxon>
        <taxon>Teleostei</taxon>
        <taxon>Neoteleostei</taxon>
        <taxon>Acanthomorphata</taxon>
        <taxon>Eupercaria</taxon>
        <taxon>Tetraodontiformes</taxon>
        <taxon>Molidae</taxon>
        <taxon>Mola</taxon>
    </lineage>
</organism>
<sequence length="78" mass="8655">MSQPHQEEDGQMQRPEVRKEDLIEGTNRLGLTGPAKSKTLQVMEECEKMGKAAPSVFNGAKSEAETALNMRSARPIRK</sequence>
<accession>A0A3Q3XIC0</accession>
<evidence type="ECO:0000256" key="1">
    <source>
        <dbReference type="ARBA" id="ARBA00004123"/>
    </source>
</evidence>
<evidence type="ECO:0000313" key="6">
    <source>
        <dbReference type="Ensembl" id="ENSMMOP00000028920.1"/>
    </source>
</evidence>
<comment type="similarity">
    <text evidence="4">Belongs to the MUSTN1 family.</text>
</comment>
<dbReference type="GO" id="GO:0042246">
    <property type="term" value="P:tissue regeneration"/>
    <property type="evidence" value="ECO:0007669"/>
    <property type="project" value="InterPro"/>
</dbReference>
<dbReference type="Pfam" id="PF15682">
    <property type="entry name" value="Mustang"/>
    <property type="match status" value="1"/>
</dbReference>
<dbReference type="Ensembl" id="ENSMMOT00000029408.1">
    <property type="protein sequence ID" value="ENSMMOP00000028920.1"/>
    <property type="gene ID" value="ENSMMOG00000021822.1"/>
</dbReference>
<evidence type="ECO:0000256" key="4">
    <source>
        <dbReference type="ARBA" id="ARBA00044950"/>
    </source>
</evidence>
<dbReference type="InterPro" id="IPR031394">
    <property type="entry name" value="MUSTN1"/>
</dbReference>
<feature type="region of interest" description="Disordered" evidence="5">
    <location>
        <begin position="1"/>
        <end position="38"/>
    </location>
</feature>
<evidence type="ECO:0000256" key="3">
    <source>
        <dbReference type="ARBA" id="ARBA00023242"/>
    </source>
</evidence>
<evidence type="ECO:0000313" key="7">
    <source>
        <dbReference type="Proteomes" id="UP000261620"/>
    </source>
</evidence>
<dbReference type="OMA" id="FQVMEEC"/>
<dbReference type="GO" id="GO:0005634">
    <property type="term" value="C:nucleus"/>
    <property type="evidence" value="ECO:0007669"/>
    <property type="project" value="UniProtKB-SubCell"/>
</dbReference>
<keyword evidence="7" id="KW-1185">Reference proteome</keyword>
<reference evidence="6" key="2">
    <citation type="submission" date="2025-09" db="UniProtKB">
        <authorList>
            <consortium name="Ensembl"/>
        </authorList>
    </citation>
    <scope>IDENTIFICATION</scope>
</reference>
<dbReference type="AlphaFoldDB" id="A0A3Q3XIC0"/>
<comment type="subcellular location">
    <subcellularLocation>
        <location evidence="1">Nucleus</location>
    </subcellularLocation>
</comment>
<evidence type="ECO:0000256" key="5">
    <source>
        <dbReference type="SAM" id="MobiDB-lite"/>
    </source>
</evidence>
<proteinExistence type="inferred from homology"/>
<dbReference type="STRING" id="94237.ENSMMOP00000028920"/>